<reference evidence="2 3" key="1">
    <citation type="submission" date="2019-09" db="EMBL/GenBank/DDBJ databases">
        <title>In-depth cultivation of the pig gut microbiome towards novel bacterial diversity and tailored functional studies.</title>
        <authorList>
            <person name="Wylensek D."/>
            <person name="Hitch T.C.A."/>
            <person name="Clavel T."/>
        </authorList>
    </citation>
    <scope>NUCLEOTIDE SEQUENCE [LARGE SCALE GENOMIC DNA]</scope>
    <source>
        <strain evidence="2 3">WCA3-693-APC-4?</strain>
    </source>
</reference>
<keyword evidence="3" id="KW-1185">Reference proteome</keyword>
<sequence>MFNQNISIIFNSNEETFLFDLSANKEIVYTIYDSFFYELESKNILDENIMKYSVLIDKNNVIHLIALTNTGELNYYKYIKDKWIKNNVAKFDLASNLYNQMEILMVKDKLHIIYNYSNIINSNIWTIQHVILNDKNGERHNAIRYISKRIPDPFFVDADSLGNIHIVYKTYINNDSQIYHGFYNPFTKSWSSVSKLISSKDFNNIFPFLFIDSKDNIHILWIAESKDNLNLKYLRMKGSGKEKYIWKEIALPHMGLSKNHPIIFEENNELKLICFSKDSMILSSSKDYGDSWVKKENIPLPQNISMVKFNSNILLSKNHINYGYLNTLEEPTLCFLELYHKTSPILTNDESTLESEVIHEENNIEVDEKASPEATILDSTFLYELKKLDEKLEKIIDNQYILTKILDNQLNIENRLDDLQRTIDSNKKKTFLNKFFNS</sequence>
<feature type="coiled-coil region" evidence="1">
    <location>
        <begin position="402"/>
        <end position="429"/>
    </location>
</feature>
<comment type="caution">
    <text evidence="2">The sequence shown here is derived from an EMBL/GenBank/DDBJ whole genome shotgun (WGS) entry which is preliminary data.</text>
</comment>
<dbReference type="RefSeq" id="WP_154441382.1">
    <property type="nucleotide sequence ID" value="NZ_VUNQ01000034.1"/>
</dbReference>
<organism evidence="2 3">
    <name type="scientific">Tissierella pigra</name>
    <dbReference type="NCBI Taxonomy" id="2607614"/>
    <lineage>
        <taxon>Bacteria</taxon>
        <taxon>Bacillati</taxon>
        <taxon>Bacillota</taxon>
        <taxon>Tissierellia</taxon>
        <taxon>Tissierellales</taxon>
        <taxon>Tissierellaceae</taxon>
        <taxon>Tissierella</taxon>
    </lineage>
</organism>
<protein>
    <recommendedName>
        <fullName evidence="4">Sialidase domain-containing protein</fullName>
    </recommendedName>
</protein>
<keyword evidence="1" id="KW-0175">Coiled coil</keyword>
<dbReference type="Proteomes" id="UP000469523">
    <property type="component" value="Unassembled WGS sequence"/>
</dbReference>
<evidence type="ECO:0008006" key="4">
    <source>
        <dbReference type="Google" id="ProtNLM"/>
    </source>
</evidence>
<accession>A0A6N7Y351</accession>
<proteinExistence type="predicted"/>
<dbReference type="EMBL" id="VUNQ01000034">
    <property type="protein sequence ID" value="MSU02480.1"/>
    <property type="molecule type" value="Genomic_DNA"/>
</dbReference>
<evidence type="ECO:0000256" key="1">
    <source>
        <dbReference type="SAM" id="Coils"/>
    </source>
</evidence>
<dbReference type="AlphaFoldDB" id="A0A6N7Y351"/>
<name>A0A6N7Y351_9FIRM</name>
<evidence type="ECO:0000313" key="2">
    <source>
        <dbReference type="EMBL" id="MSU02480.1"/>
    </source>
</evidence>
<evidence type="ECO:0000313" key="3">
    <source>
        <dbReference type="Proteomes" id="UP000469523"/>
    </source>
</evidence>
<gene>
    <name evidence="2" type="ORF">FYJ83_13550</name>
</gene>